<dbReference type="OrthoDB" id="2820488at2759"/>
<dbReference type="SUPFAM" id="SSF54427">
    <property type="entry name" value="NTF2-like"/>
    <property type="match status" value="1"/>
</dbReference>
<evidence type="ECO:0000256" key="1">
    <source>
        <dbReference type="SAM" id="SignalP"/>
    </source>
</evidence>
<name>A0A2T2NW55_CORCC</name>
<dbReference type="Gene3D" id="3.10.450.50">
    <property type="match status" value="1"/>
</dbReference>
<feature type="chain" id="PRO_5015665720" description="SnoaL-like domain-containing protein" evidence="1">
    <location>
        <begin position="19"/>
        <end position="156"/>
    </location>
</feature>
<gene>
    <name evidence="2" type="ORF">BS50DRAFT_293049</name>
</gene>
<keyword evidence="1" id="KW-0732">Signal</keyword>
<organism evidence="2 3">
    <name type="scientific">Corynespora cassiicola Philippines</name>
    <dbReference type="NCBI Taxonomy" id="1448308"/>
    <lineage>
        <taxon>Eukaryota</taxon>
        <taxon>Fungi</taxon>
        <taxon>Dikarya</taxon>
        <taxon>Ascomycota</taxon>
        <taxon>Pezizomycotina</taxon>
        <taxon>Dothideomycetes</taxon>
        <taxon>Pleosporomycetidae</taxon>
        <taxon>Pleosporales</taxon>
        <taxon>Corynesporascaceae</taxon>
        <taxon>Corynespora</taxon>
    </lineage>
</organism>
<proteinExistence type="predicted"/>
<feature type="signal peptide" evidence="1">
    <location>
        <begin position="1"/>
        <end position="18"/>
    </location>
</feature>
<accession>A0A2T2NW55</accession>
<reference evidence="2 3" key="1">
    <citation type="journal article" date="2018" name="Front. Microbiol.">
        <title>Genome-Wide Analysis of Corynespora cassiicola Leaf Fall Disease Putative Effectors.</title>
        <authorList>
            <person name="Lopez D."/>
            <person name="Ribeiro S."/>
            <person name="Label P."/>
            <person name="Fumanal B."/>
            <person name="Venisse J.S."/>
            <person name="Kohler A."/>
            <person name="de Oliveira R.R."/>
            <person name="Labutti K."/>
            <person name="Lipzen A."/>
            <person name="Lail K."/>
            <person name="Bauer D."/>
            <person name="Ohm R.A."/>
            <person name="Barry K.W."/>
            <person name="Spatafora J."/>
            <person name="Grigoriev I.V."/>
            <person name="Martin F.M."/>
            <person name="Pujade-Renaud V."/>
        </authorList>
    </citation>
    <scope>NUCLEOTIDE SEQUENCE [LARGE SCALE GENOMIC DNA]</scope>
    <source>
        <strain evidence="2 3">Philippines</strain>
    </source>
</reference>
<keyword evidence="3" id="KW-1185">Reference proteome</keyword>
<dbReference type="Proteomes" id="UP000240883">
    <property type="component" value="Unassembled WGS sequence"/>
</dbReference>
<protein>
    <recommendedName>
        <fullName evidence="4">SnoaL-like domain-containing protein</fullName>
    </recommendedName>
</protein>
<evidence type="ECO:0000313" key="2">
    <source>
        <dbReference type="EMBL" id="PSN69665.1"/>
    </source>
</evidence>
<dbReference type="EMBL" id="KZ678132">
    <property type="protein sequence ID" value="PSN69665.1"/>
    <property type="molecule type" value="Genomic_DNA"/>
</dbReference>
<evidence type="ECO:0008006" key="4">
    <source>
        <dbReference type="Google" id="ProtNLM"/>
    </source>
</evidence>
<dbReference type="AlphaFoldDB" id="A0A2T2NW55"/>
<dbReference type="InterPro" id="IPR032710">
    <property type="entry name" value="NTF2-like_dom_sf"/>
</dbReference>
<evidence type="ECO:0000313" key="3">
    <source>
        <dbReference type="Proteomes" id="UP000240883"/>
    </source>
</evidence>
<sequence>MHLISITVFAAAITSAVAASISSGAPYCPPRPATSQQKRAILEEFAQKLFIDRDPVRASNDHVAIDYIQHNPTALSGRDNQLLALAFVTPETVNFTIRHLGLDGDIGFIFSRLDMVGAEQPTAVADFVRFNGTCLQEHWDVLQERPANRTNPLDMW</sequence>